<accession>A0A9X0ATC1</accession>
<feature type="region of interest" description="Disordered" evidence="1">
    <location>
        <begin position="1"/>
        <end position="24"/>
    </location>
</feature>
<dbReference type="AlphaFoldDB" id="A0A9X0ATC1"/>
<proteinExistence type="predicted"/>
<organism evidence="2 3">
    <name type="scientific">Sclerotinia nivalis</name>
    <dbReference type="NCBI Taxonomy" id="352851"/>
    <lineage>
        <taxon>Eukaryota</taxon>
        <taxon>Fungi</taxon>
        <taxon>Dikarya</taxon>
        <taxon>Ascomycota</taxon>
        <taxon>Pezizomycotina</taxon>
        <taxon>Leotiomycetes</taxon>
        <taxon>Helotiales</taxon>
        <taxon>Sclerotiniaceae</taxon>
        <taxon>Sclerotinia</taxon>
    </lineage>
</organism>
<evidence type="ECO:0000313" key="2">
    <source>
        <dbReference type="EMBL" id="KAJ8068534.1"/>
    </source>
</evidence>
<evidence type="ECO:0000313" key="3">
    <source>
        <dbReference type="Proteomes" id="UP001152300"/>
    </source>
</evidence>
<feature type="region of interest" description="Disordered" evidence="1">
    <location>
        <begin position="112"/>
        <end position="132"/>
    </location>
</feature>
<sequence>MAPPKESPANSSITSEVNTRSRKGKDKFLLQQILSFVREHFHDLLHKQKNKNHRPYPTKILMIPNYRDHRLHLSILSLKPPNPSPKIPRYYLSYTIRSWSSKTNYADMMKQNHIPDNTAPTKSIENHPDYGT</sequence>
<name>A0A9X0ATC1_9HELO</name>
<reference evidence="2" key="1">
    <citation type="submission" date="2022-11" db="EMBL/GenBank/DDBJ databases">
        <title>Genome Resource of Sclerotinia nivalis Strain SnTB1, a Plant Pathogen Isolated from American Ginseng.</title>
        <authorList>
            <person name="Fan S."/>
        </authorList>
    </citation>
    <scope>NUCLEOTIDE SEQUENCE</scope>
    <source>
        <strain evidence="2">SnTB1</strain>
    </source>
</reference>
<feature type="compositionally biased region" description="Polar residues" evidence="1">
    <location>
        <begin position="8"/>
        <end position="18"/>
    </location>
</feature>
<keyword evidence="3" id="KW-1185">Reference proteome</keyword>
<comment type="caution">
    <text evidence="2">The sequence shown here is derived from an EMBL/GenBank/DDBJ whole genome shotgun (WGS) entry which is preliminary data.</text>
</comment>
<feature type="compositionally biased region" description="Polar residues" evidence="1">
    <location>
        <begin position="114"/>
        <end position="123"/>
    </location>
</feature>
<dbReference type="Proteomes" id="UP001152300">
    <property type="component" value="Unassembled WGS sequence"/>
</dbReference>
<protein>
    <submittedName>
        <fullName evidence="2">Uncharacterized protein</fullName>
    </submittedName>
</protein>
<gene>
    <name evidence="2" type="ORF">OCU04_004084</name>
</gene>
<evidence type="ECO:0000256" key="1">
    <source>
        <dbReference type="SAM" id="MobiDB-lite"/>
    </source>
</evidence>
<dbReference type="EMBL" id="JAPEIS010000003">
    <property type="protein sequence ID" value="KAJ8068534.1"/>
    <property type="molecule type" value="Genomic_DNA"/>
</dbReference>